<dbReference type="EMBL" id="ATIB01000075">
    <property type="protein sequence ID" value="EQA99613.1"/>
    <property type="molecule type" value="Genomic_DNA"/>
</dbReference>
<name>T0HPY7_9SPHN</name>
<dbReference type="AlphaFoldDB" id="T0HPY7"/>
<proteinExistence type="predicted"/>
<reference evidence="1 2" key="1">
    <citation type="journal article" date="2013" name="Genome Announc.">
        <title>Draft Genome Sequence of a Hexachlorocyclohexane-Degrading Bacterium, Sphingobium baderi Strain LL03T.</title>
        <authorList>
            <person name="Kaur J."/>
            <person name="Verma H."/>
            <person name="Tripathi C."/>
            <person name="Khurana J.P."/>
            <person name="Lal R."/>
        </authorList>
    </citation>
    <scope>NUCLEOTIDE SEQUENCE [LARGE SCALE GENOMIC DNA]</scope>
    <source>
        <strain evidence="1 2">LL03</strain>
    </source>
</reference>
<evidence type="ECO:0000313" key="2">
    <source>
        <dbReference type="Proteomes" id="UP000015524"/>
    </source>
</evidence>
<dbReference type="PATRIC" id="fig|1114964.3.peg.2900"/>
<protein>
    <submittedName>
        <fullName evidence="1">Uncharacterized protein</fullName>
    </submittedName>
</protein>
<sequence length="136" mass="14532">MSYANKLSSYEHSFLLRATTAHAHSGDDPCRGCSHFSTLRANYGPAGRAARWRAVGQARTQVLIVQHYVPGTVMAARREIISRAVAADHAASGLPVDEAGACSMEPDQGIDILAHQGTAAAALRSDEDLAQPHRLE</sequence>
<dbReference type="RefSeq" id="WP_021245561.1">
    <property type="nucleotide sequence ID" value="NZ_ATIB01000075.1"/>
</dbReference>
<comment type="caution">
    <text evidence="1">The sequence shown here is derived from an EMBL/GenBank/DDBJ whole genome shotgun (WGS) entry which is preliminary data.</text>
</comment>
<dbReference type="Proteomes" id="UP000015524">
    <property type="component" value="Unassembled WGS sequence"/>
</dbReference>
<accession>T0HPY7</accession>
<organism evidence="1 2">
    <name type="scientific">Sphingobium baderi LL03</name>
    <dbReference type="NCBI Taxonomy" id="1114964"/>
    <lineage>
        <taxon>Bacteria</taxon>
        <taxon>Pseudomonadati</taxon>
        <taxon>Pseudomonadota</taxon>
        <taxon>Alphaproteobacteria</taxon>
        <taxon>Sphingomonadales</taxon>
        <taxon>Sphingomonadaceae</taxon>
        <taxon>Sphingobium</taxon>
    </lineage>
</organism>
<evidence type="ECO:0000313" key="1">
    <source>
        <dbReference type="EMBL" id="EQA99613.1"/>
    </source>
</evidence>
<keyword evidence="2" id="KW-1185">Reference proteome</keyword>
<gene>
    <name evidence="1" type="ORF">L485_14840</name>
</gene>